<dbReference type="InterPro" id="IPR036188">
    <property type="entry name" value="FAD/NAD-bd_sf"/>
</dbReference>
<reference evidence="4" key="1">
    <citation type="journal article" date="2019" name="Int. J. Syst. Evol. Microbiol.">
        <title>The Global Catalogue of Microorganisms (GCM) 10K type strain sequencing project: providing services to taxonomists for standard genome sequencing and annotation.</title>
        <authorList>
            <consortium name="The Broad Institute Genomics Platform"/>
            <consortium name="The Broad Institute Genome Sequencing Center for Infectious Disease"/>
            <person name="Wu L."/>
            <person name="Ma J."/>
        </authorList>
    </citation>
    <scope>NUCLEOTIDE SEQUENCE [LARGE SCALE GENOMIC DNA]</scope>
    <source>
        <strain evidence="4">CCUG 60023</strain>
    </source>
</reference>
<name>A0ABW3FE46_9HYPH</name>
<dbReference type="EC" id="1.-.-.-" evidence="3"/>
<dbReference type="Gene3D" id="3.30.9.10">
    <property type="entry name" value="D-Amino Acid Oxidase, subunit A, domain 2"/>
    <property type="match status" value="1"/>
</dbReference>
<proteinExistence type="predicted"/>
<dbReference type="Gene3D" id="3.50.50.60">
    <property type="entry name" value="FAD/NAD(P)-binding domain"/>
    <property type="match status" value="1"/>
</dbReference>
<dbReference type="SUPFAM" id="SSF51905">
    <property type="entry name" value="FAD/NAD(P)-binding domain"/>
    <property type="match status" value="1"/>
</dbReference>
<dbReference type="EMBL" id="JBHTJV010000003">
    <property type="protein sequence ID" value="MFD0916189.1"/>
    <property type="molecule type" value="Genomic_DNA"/>
</dbReference>
<keyword evidence="4" id="KW-1185">Reference proteome</keyword>
<gene>
    <name evidence="3" type="ORF">ACFQ14_07210</name>
</gene>
<dbReference type="PANTHER" id="PTHR13847">
    <property type="entry name" value="SARCOSINE DEHYDROGENASE-RELATED"/>
    <property type="match status" value="1"/>
</dbReference>
<evidence type="ECO:0000259" key="2">
    <source>
        <dbReference type="Pfam" id="PF01266"/>
    </source>
</evidence>
<protein>
    <submittedName>
        <fullName evidence="3">NAD(P)/FAD-dependent oxidoreductase</fullName>
        <ecNumber evidence="3">1.-.-.-</ecNumber>
    </submittedName>
</protein>
<feature type="domain" description="FAD dependent oxidoreductase" evidence="2">
    <location>
        <begin position="36"/>
        <end position="387"/>
    </location>
</feature>
<keyword evidence="1 3" id="KW-0560">Oxidoreductase</keyword>
<dbReference type="Proteomes" id="UP001597101">
    <property type="component" value="Unassembled WGS sequence"/>
</dbReference>
<accession>A0ABW3FE46</accession>
<organism evidence="3 4">
    <name type="scientific">Pseudahrensia aquimaris</name>
    <dbReference type="NCBI Taxonomy" id="744461"/>
    <lineage>
        <taxon>Bacteria</taxon>
        <taxon>Pseudomonadati</taxon>
        <taxon>Pseudomonadota</taxon>
        <taxon>Alphaproteobacteria</taxon>
        <taxon>Hyphomicrobiales</taxon>
        <taxon>Ahrensiaceae</taxon>
        <taxon>Pseudahrensia</taxon>
    </lineage>
</organism>
<sequence length="431" mass="46913">MSDAYQSPVSPGVSWYEATVGDRPTYPTLDGDKTCDVVIVGGGFCGLSAAYHLAKAGSSVVLLEQHRLGDGASGRNGGQMGTGQRASVLEMEQAFGFERAKALFDMAEDAKTNLFETAKAGNFEFDYQPGQLTPMHKKRYEAEAREEVEALNGRFGYGAVDWLDQREMAQALGSDHYVGGGLRDVGTGHIHPMKYLVGLGKTAAQTGAEIFETTRALAFNSVQGKIEVRTASGTVRAERCLMALNGHHNDVHPALSSKIMPIQSFIGTTAPLGHNSPVLPGGEAADDSRFVVRYFRKTIDNRLLFGGREAYGKATPGDIRRTINKQIAEIYPMLDGVELTHAWGGNVAITMPRQPYVRELEPGLWAAGGFSGHGVMLSNYTGRMIAENWLGKSEQIDLLRELKIPSFPGGKWLRNPLKVLALTWYAMVDRV</sequence>
<dbReference type="PANTHER" id="PTHR13847:SF281">
    <property type="entry name" value="FAD DEPENDENT OXIDOREDUCTASE DOMAIN-CONTAINING PROTEIN"/>
    <property type="match status" value="1"/>
</dbReference>
<dbReference type="Pfam" id="PF01266">
    <property type="entry name" value="DAO"/>
    <property type="match status" value="1"/>
</dbReference>
<evidence type="ECO:0000313" key="4">
    <source>
        <dbReference type="Proteomes" id="UP001597101"/>
    </source>
</evidence>
<dbReference type="RefSeq" id="WP_377212019.1">
    <property type="nucleotide sequence ID" value="NZ_JBHTJV010000003.1"/>
</dbReference>
<dbReference type="GO" id="GO:0016491">
    <property type="term" value="F:oxidoreductase activity"/>
    <property type="evidence" value="ECO:0007669"/>
    <property type="project" value="UniProtKB-KW"/>
</dbReference>
<comment type="caution">
    <text evidence="3">The sequence shown here is derived from an EMBL/GenBank/DDBJ whole genome shotgun (WGS) entry which is preliminary data.</text>
</comment>
<evidence type="ECO:0000256" key="1">
    <source>
        <dbReference type="ARBA" id="ARBA00023002"/>
    </source>
</evidence>
<evidence type="ECO:0000313" key="3">
    <source>
        <dbReference type="EMBL" id="MFD0916189.1"/>
    </source>
</evidence>
<dbReference type="InterPro" id="IPR006076">
    <property type="entry name" value="FAD-dep_OxRdtase"/>
</dbReference>